<evidence type="ECO:0000313" key="3">
    <source>
        <dbReference type="EMBL" id="QPB12045.1"/>
    </source>
</evidence>
<proteinExistence type="predicted"/>
<dbReference type="Proteomes" id="UP000662885">
    <property type="component" value="Segment"/>
</dbReference>
<dbReference type="GeneID" id="77951508"/>
<dbReference type="EMBL" id="MW057856">
    <property type="protein sequence ID" value="QPB12045.1"/>
    <property type="molecule type" value="Genomic_DNA"/>
</dbReference>
<keyword evidence="1" id="KW-0175">Coiled coil</keyword>
<keyword evidence="4" id="KW-1185">Reference proteome</keyword>
<evidence type="ECO:0000256" key="2">
    <source>
        <dbReference type="SAM" id="MobiDB-lite"/>
    </source>
</evidence>
<dbReference type="KEGG" id="vg:77951508"/>
<name>A0A873WPX7_9CAUD</name>
<sequence>MQDKIKNALKGLDVANEGQWTKEGLPNINFLKIVTGIPTLTREQVQEVAPNFTRDNPTVVEQQQVAEEQAPATNETPVEQPVVPVVPVAPENSTQNVESDGANGNFEGTLNVSQNPLEIEYESDEQEQKALEQYKDELDIEINRLNDIKHNVVKRLDEFVDAARPHDAKTMQIAIQLMHKQEKNSKQVVEKTTMQQKYPLDRVKASNK</sequence>
<evidence type="ECO:0000256" key="1">
    <source>
        <dbReference type="SAM" id="Coils"/>
    </source>
</evidence>
<accession>A0A873WPX7</accession>
<dbReference type="RefSeq" id="YP_010675186.1">
    <property type="nucleotide sequence ID" value="NC_071000.1"/>
</dbReference>
<organism evidence="3 4">
    <name type="scientific">Providencia phage PSTCR4</name>
    <dbReference type="NCBI Taxonomy" id="2783546"/>
    <lineage>
        <taxon>Viruses</taxon>
        <taxon>Duplodnaviria</taxon>
        <taxon>Heunggongvirae</taxon>
        <taxon>Uroviricota</taxon>
        <taxon>Caudoviricetes</taxon>
        <taxon>Craquatrovirus</taxon>
        <taxon>Craquatrovirus PSTCR4</taxon>
    </lineage>
</organism>
<evidence type="ECO:0000313" key="4">
    <source>
        <dbReference type="Proteomes" id="UP000662885"/>
    </source>
</evidence>
<reference evidence="3" key="1">
    <citation type="submission" date="2020-10" db="EMBL/GenBank/DDBJ databases">
        <title>Novel bacteriophages targeting Providencia spp. as potential agents for phage therapy.</title>
        <authorList>
            <person name="Rakov C."/>
            <person name="Alkalay-Oren S."/>
            <person name="Coppenhagen-Glazer S."/>
            <person name="Hazan R."/>
        </authorList>
    </citation>
    <scope>NUCLEOTIDE SEQUENCE</scope>
</reference>
<protein>
    <submittedName>
        <fullName evidence="3">Uncharacterized protein</fullName>
    </submittedName>
</protein>
<feature type="region of interest" description="Disordered" evidence="2">
    <location>
        <begin position="184"/>
        <end position="208"/>
    </location>
</feature>
<feature type="coiled-coil region" evidence="1">
    <location>
        <begin position="121"/>
        <end position="151"/>
    </location>
</feature>
<feature type="compositionally biased region" description="Basic and acidic residues" evidence="2">
    <location>
        <begin position="199"/>
        <end position="208"/>
    </location>
</feature>